<dbReference type="SMART" id="SM00471">
    <property type="entry name" value="HDc"/>
    <property type="match status" value="1"/>
</dbReference>
<keyword evidence="3" id="KW-0819">tRNA processing</keyword>
<dbReference type="Pfam" id="PF12627">
    <property type="entry name" value="PolyA_pol_RNAbd"/>
    <property type="match status" value="1"/>
</dbReference>
<dbReference type="GO" id="GO:0042245">
    <property type="term" value="P:RNA repair"/>
    <property type="evidence" value="ECO:0007669"/>
    <property type="project" value="UniProtKB-KW"/>
</dbReference>
<dbReference type="InterPro" id="IPR032828">
    <property type="entry name" value="PolyA_RNA-bd"/>
</dbReference>
<evidence type="ECO:0000256" key="4">
    <source>
        <dbReference type="ARBA" id="ARBA00022695"/>
    </source>
</evidence>
<dbReference type="Gene3D" id="1.10.246.80">
    <property type="match status" value="1"/>
</dbReference>
<dbReference type="Gene3D" id="1.10.3090.10">
    <property type="entry name" value="cca-adding enzyme, domain 2"/>
    <property type="match status" value="1"/>
</dbReference>
<keyword evidence="4" id="KW-0548">Nucleotidyltransferase</keyword>
<dbReference type="CDD" id="cd00077">
    <property type="entry name" value="HDc"/>
    <property type="match status" value="1"/>
</dbReference>
<evidence type="ECO:0000259" key="12">
    <source>
        <dbReference type="SMART" id="SM00471"/>
    </source>
</evidence>
<dbReference type="Pfam" id="PF01966">
    <property type="entry name" value="HD"/>
    <property type="match status" value="1"/>
</dbReference>
<feature type="domain" description="HD/PDEase" evidence="12">
    <location>
        <begin position="255"/>
        <end position="379"/>
    </location>
</feature>
<dbReference type="GO" id="GO:0016779">
    <property type="term" value="F:nucleotidyltransferase activity"/>
    <property type="evidence" value="ECO:0007669"/>
    <property type="project" value="UniProtKB-KW"/>
</dbReference>
<accession>A0A953LAL0</accession>
<dbReference type="RefSeq" id="WP_222581622.1">
    <property type="nucleotide sequence ID" value="NZ_JAHVHU010000022.1"/>
</dbReference>
<dbReference type="InterPro" id="IPR043519">
    <property type="entry name" value="NT_sf"/>
</dbReference>
<dbReference type="CDD" id="cd05398">
    <property type="entry name" value="NT_ClassII-CCAase"/>
    <property type="match status" value="1"/>
</dbReference>
<dbReference type="GO" id="GO:0046872">
    <property type="term" value="F:metal ion binding"/>
    <property type="evidence" value="ECO:0007669"/>
    <property type="project" value="UniProtKB-KW"/>
</dbReference>
<keyword evidence="6" id="KW-0547">Nucleotide-binding</keyword>
<keyword evidence="14" id="KW-1185">Reference proteome</keyword>
<dbReference type="EMBL" id="JAHVHU010000022">
    <property type="protein sequence ID" value="MBY5960075.1"/>
    <property type="molecule type" value="Genomic_DNA"/>
</dbReference>
<dbReference type="InterPro" id="IPR006674">
    <property type="entry name" value="HD_domain"/>
</dbReference>
<keyword evidence="10 11" id="KW-0694">RNA-binding</keyword>
<evidence type="ECO:0000256" key="10">
    <source>
        <dbReference type="ARBA" id="ARBA00022884"/>
    </source>
</evidence>
<dbReference type="GO" id="GO:0003723">
    <property type="term" value="F:RNA binding"/>
    <property type="evidence" value="ECO:0007669"/>
    <property type="project" value="UniProtKB-KW"/>
</dbReference>
<dbReference type="GO" id="GO:0008033">
    <property type="term" value="P:tRNA processing"/>
    <property type="evidence" value="ECO:0007669"/>
    <property type="project" value="UniProtKB-KW"/>
</dbReference>
<evidence type="ECO:0000256" key="1">
    <source>
        <dbReference type="ARBA" id="ARBA00001946"/>
    </source>
</evidence>
<dbReference type="SUPFAM" id="SSF81891">
    <property type="entry name" value="Poly A polymerase C-terminal region-like"/>
    <property type="match status" value="1"/>
</dbReference>
<reference evidence="13" key="1">
    <citation type="submission" date="2021-06" db="EMBL/GenBank/DDBJ databases">
        <title>44 bacteria genomes isolated from Dapeng, Shenzhen.</title>
        <authorList>
            <person name="Zheng W."/>
            <person name="Yu S."/>
            <person name="Huang Y."/>
        </authorList>
    </citation>
    <scope>NUCLEOTIDE SEQUENCE</scope>
    <source>
        <strain evidence="13">DP5N28-2</strain>
    </source>
</reference>
<dbReference type="InterPro" id="IPR006675">
    <property type="entry name" value="HDIG_dom"/>
</dbReference>
<dbReference type="SUPFAM" id="SSF81301">
    <property type="entry name" value="Nucleotidyltransferase"/>
    <property type="match status" value="1"/>
</dbReference>
<evidence type="ECO:0000256" key="5">
    <source>
        <dbReference type="ARBA" id="ARBA00022723"/>
    </source>
</evidence>
<evidence type="ECO:0000256" key="11">
    <source>
        <dbReference type="RuleBase" id="RU003953"/>
    </source>
</evidence>
<dbReference type="NCBIfam" id="TIGR00277">
    <property type="entry name" value="HDIG"/>
    <property type="match status" value="1"/>
</dbReference>
<dbReference type="Proteomes" id="UP000753961">
    <property type="component" value="Unassembled WGS sequence"/>
</dbReference>
<name>A0A953LAL0_9BACT</name>
<dbReference type="InterPro" id="IPR050124">
    <property type="entry name" value="tRNA_CCA-adding_enzyme"/>
</dbReference>
<comment type="cofactor">
    <cofactor evidence="1">
        <name>Mg(2+)</name>
        <dbReference type="ChEBI" id="CHEBI:18420"/>
    </cofactor>
</comment>
<dbReference type="InterPro" id="IPR002646">
    <property type="entry name" value="PolA_pol_head_dom"/>
</dbReference>
<comment type="similarity">
    <text evidence="11">Belongs to the tRNA nucleotidyltransferase/poly(A) polymerase family.</text>
</comment>
<evidence type="ECO:0000256" key="3">
    <source>
        <dbReference type="ARBA" id="ARBA00022694"/>
    </source>
</evidence>
<dbReference type="AlphaFoldDB" id="A0A953LAL0"/>
<keyword evidence="2 11" id="KW-0808">Transferase</keyword>
<keyword evidence="8" id="KW-0067">ATP-binding</keyword>
<protein>
    <submittedName>
        <fullName evidence="13">CCA tRNA nucleotidyltransferase</fullName>
    </submittedName>
</protein>
<evidence type="ECO:0000256" key="7">
    <source>
        <dbReference type="ARBA" id="ARBA00022800"/>
    </source>
</evidence>
<proteinExistence type="inferred from homology"/>
<dbReference type="Gene3D" id="3.30.460.10">
    <property type="entry name" value="Beta Polymerase, domain 2"/>
    <property type="match status" value="1"/>
</dbReference>
<sequence>MSKVHLESQEKVLLEKISKAVGELSTEAYVIGGFVRDRILGRPSKDIDIVCKDDGIDLARRFAQDNDLESSLKLYSKYGVAMVRFGDYEIEFVGARKESYSQDSRNPRVEKGSLHDDQLRRDFTINALAFSVKDYEEPDIIDPFDGMMDLEQGIIRTPTNPDRTFSDDPLRIMRAVRFASQLNFELESGTSKAISANAHRLKIVSQERLTVEFNKILLSSKPSVGLALMEHLGLMPYILPELSKMNNVEVVQNKGHKNNFYHTIEVVDNVAQSSDSLWLRWAALLHDIGKPRTKRFEKDHGWTFHGHEVVGARMVKKIFKRMRLPLDHKMKYVAKLVRLHLRPIALVSDETSDSAIRRLLFDAGDDIDDLMVLCEADITSKNEYRVKTYLNNYKKVRQRIVEVEEKDHLRNWQPPIDGQLIMDTFGIKPSRQIGEIKTAIREAILEGDIENTYEAAYAFMIQEGEKLGLRPVK</sequence>
<dbReference type="InterPro" id="IPR003607">
    <property type="entry name" value="HD/PDEase_dom"/>
</dbReference>
<dbReference type="PANTHER" id="PTHR47545">
    <property type="entry name" value="MULTIFUNCTIONAL CCA PROTEIN"/>
    <property type="match status" value="1"/>
</dbReference>
<gene>
    <name evidence="13" type="ORF">KUV50_18125</name>
</gene>
<evidence type="ECO:0000313" key="13">
    <source>
        <dbReference type="EMBL" id="MBY5960075.1"/>
    </source>
</evidence>
<comment type="caution">
    <text evidence="13">The sequence shown here is derived from an EMBL/GenBank/DDBJ whole genome shotgun (WGS) entry which is preliminary data.</text>
</comment>
<dbReference type="PANTHER" id="PTHR47545:SF1">
    <property type="entry name" value="MULTIFUNCTIONAL CCA PROTEIN"/>
    <property type="match status" value="1"/>
</dbReference>
<dbReference type="GO" id="GO:0005524">
    <property type="term" value="F:ATP binding"/>
    <property type="evidence" value="ECO:0007669"/>
    <property type="project" value="UniProtKB-KW"/>
</dbReference>
<keyword evidence="9" id="KW-0460">Magnesium</keyword>
<evidence type="ECO:0000256" key="2">
    <source>
        <dbReference type="ARBA" id="ARBA00022679"/>
    </source>
</evidence>
<evidence type="ECO:0000256" key="8">
    <source>
        <dbReference type="ARBA" id="ARBA00022840"/>
    </source>
</evidence>
<keyword evidence="7" id="KW-0692">RNA repair</keyword>
<keyword evidence="5" id="KW-0479">Metal-binding</keyword>
<evidence type="ECO:0000256" key="9">
    <source>
        <dbReference type="ARBA" id="ARBA00022842"/>
    </source>
</evidence>
<dbReference type="Pfam" id="PF01743">
    <property type="entry name" value="PolyA_pol"/>
    <property type="match status" value="1"/>
</dbReference>
<organism evidence="13 14">
    <name type="scientific">Membranihabitans marinus</name>
    <dbReference type="NCBI Taxonomy" id="1227546"/>
    <lineage>
        <taxon>Bacteria</taxon>
        <taxon>Pseudomonadati</taxon>
        <taxon>Bacteroidota</taxon>
        <taxon>Saprospiria</taxon>
        <taxon>Saprospirales</taxon>
        <taxon>Saprospiraceae</taxon>
        <taxon>Membranihabitans</taxon>
    </lineage>
</organism>
<evidence type="ECO:0000256" key="6">
    <source>
        <dbReference type="ARBA" id="ARBA00022741"/>
    </source>
</evidence>
<evidence type="ECO:0000313" key="14">
    <source>
        <dbReference type="Proteomes" id="UP000753961"/>
    </source>
</evidence>